<dbReference type="EMBL" id="CM009755">
    <property type="protein sequence ID" value="PUZ46569.1"/>
    <property type="molecule type" value="Genomic_DNA"/>
</dbReference>
<organism evidence="3 4">
    <name type="scientific">Panicum hallii var. hallii</name>
    <dbReference type="NCBI Taxonomy" id="1504633"/>
    <lineage>
        <taxon>Eukaryota</taxon>
        <taxon>Viridiplantae</taxon>
        <taxon>Streptophyta</taxon>
        <taxon>Embryophyta</taxon>
        <taxon>Tracheophyta</taxon>
        <taxon>Spermatophyta</taxon>
        <taxon>Magnoliopsida</taxon>
        <taxon>Liliopsida</taxon>
        <taxon>Poales</taxon>
        <taxon>Poaceae</taxon>
        <taxon>PACMAD clade</taxon>
        <taxon>Panicoideae</taxon>
        <taxon>Panicodae</taxon>
        <taxon>Paniceae</taxon>
        <taxon>Panicinae</taxon>
        <taxon>Panicum</taxon>
        <taxon>Panicum sect. Panicum</taxon>
    </lineage>
</organism>
<accession>A0A2T7CTB3</accession>
<feature type="transmembrane region" description="Helical" evidence="1">
    <location>
        <begin position="163"/>
        <end position="182"/>
    </location>
</feature>
<feature type="domain" description="DUF4220" evidence="2">
    <location>
        <begin position="99"/>
        <end position="394"/>
    </location>
</feature>
<keyword evidence="1" id="KW-1133">Transmembrane helix</keyword>
<evidence type="ECO:0000313" key="3">
    <source>
        <dbReference type="EMBL" id="PUZ46569.1"/>
    </source>
</evidence>
<sequence>MLNRTLEIRHTGDGCAQSQGLGAHDIKSQSTLLGIISRLNTNRVGDYKIQLVMGSLLQILNEWEIQLLVLVSFILQVFLFFTGNVRRHSTDMLLRGTIWLAYLGADVVAIYALGFLSRHEDATTKNIALGETHPLAFLWSPFLLIHLGGQDTITAFALEDNSLWLRHLLNLVVQVSLALYVFWKSTSWPHNVQVLVPGIFLFIAGIIKYGERTISLMYGNLNNSKKSKLKSEPKPPNMYEDAGYKGIVSLALNCAPAVRALLARHMVFEMSAAHLDTLRNINDVQYKAKVVDVELGIMYNDLYTKAALLRTRSGIVTRCISQVSIVVALVGFAVSNKKVYSEIDIAITYTLFIGCFLLEVCAMITMFIASPWTWAWLEARGYRRLARISWSAFSSNIIGWPITKPLWSNPVTLAQRLISIIRKKARAVGTADQLVKLPFWVSKMVDTKYEAVDDKIKEAIVEQIVAFHNDPFTNPARHYQHLVPFLKRLYESEYYDFTRLISELHIFTEVYISEALAPSNGPRISSEAIALADACRKLSNYMLYLVAAHPAAGSILQVTGGSPDITLDKMQHLISCEESSSKEANLRAASDTLNRVYEAPSAKLSSTQQRVEILKDLRAVWVRILMYAAGRSRPEVHAALLARGGELLTFVWILMAHYHMGNSTSRPFEFTQPSARFTAGGMIRSTSPFYAFDLATTHGYL</sequence>
<evidence type="ECO:0000259" key="2">
    <source>
        <dbReference type="Pfam" id="PF13968"/>
    </source>
</evidence>
<feature type="transmembrane region" description="Helical" evidence="1">
    <location>
        <begin position="97"/>
        <end position="116"/>
    </location>
</feature>
<evidence type="ECO:0000313" key="4">
    <source>
        <dbReference type="Proteomes" id="UP000244336"/>
    </source>
</evidence>
<feature type="transmembrane region" description="Helical" evidence="1">
    <location>
        <begin position="136"/>
        <end position="156"/>
    </location>
</feature>
<keyword evidence="1" id="KW-0812">Transmembrane</keyword>
<dbReference type="STRING" id="1504633.A0A2T7CTB3"/>
<dbReference type="AlphaFoldDB" id="A0A2T7CTB3"/>
<feature type="transmembrane region" description="Helical" evidence="1">
    <location>
        <begin position="346"/>
        <end position="377"/>
    </location>
</feature>
<gene>
    <name evidence="3" type="ORF">GQ55_7G089100</name>
</gene>
<dbReference type="Proteomes" id="UP000244336">
    <property type="component" value="Chromosome 7"/>
</dbReference>
<name>A0A2T7CTB3_9POAL</name>
<feature type="transmembrane region" description="Helical" evidence="1">
    <location>
        <begin position="188"/>
        <end position="207"/>
    </location>
</feature>
<dbReference type="PANTHER" id="PTHR31325">
    <property type="entry name" value="OS01G0798800 PROTEIN-RELATED"/>
    <property type="match status" value="1"/>
</dbReference>
<dbReference type="Pfam" id="PF13968">
    <property type="entry name" value="DUF4220"/>
    <property type="match status" value="1"/>
</dbReference>
<keyword evidence="4" id="KW-1185">Reference proteome</keyword>
<dbReference type="Gramene" id="PUZ46569">
    <property type="protein sequence ID" value="PUZ46569"/>
    <property type="gene ID" value="GQ55_7G089100"/>
</dbReference>
<dbReference type="InterPro" id="IPR007658">
    <property type="entry name" value="DUF594"/>
</dbReference>
<evidence type="ECO:0000256" key="1">
    <source>
        <dbReference type="SAM" id="Phobius"/>
    </source>
</evidence>
<keyword evidence="1" id="KW-0472">Membrane</keyword>
<proteinExistence type="predicted"/>
<dbReference type="InterPro" id="IPR025315">
    <property type="entry name" value="DUF4220"/>
</dbReference>
<protein>
    <recommendedName>
        <fullName evidence="2">DUF4220 domain-containing protein</fullName>
    </recommendedName>
</protein>
<reference evidence="3 4" key="1">
    <citation type="submission" date="2018-04" db="EMBL/GenBank/DDBJ databases">
        <title>WGS assembly of Panicum hallii var. hallii HAL2.</title>
        <authorList>
            <person name="Lovell J."/>
            <person name="Jenkins J."/>
            <person name="Lowry D."/>
            <person name="Mamidi S."/>
            <person name="Sreedasyam A."/>
            <person name="Weng X."/>
            <person name="Barry K."/>
            <person name="Bonette J."/>
            <person name="Campitelli B."/>
            <person name="Daum C."/>
            <person name="Gordon S."/>
            <person name="Gould B."/>
            <person name="Lipzen A."/>
            <person name="MacQueen A."/>
            <person name="Palacio-Mejia J."/>
            <person name="Plott C."/>
            <person name="Shakirov E."/>
            <person name="Shu S."/>
            <person name="Yoshinaga Y."/>
            <person name="Zane M."/>
            <person name="Rokhsar D."/>
            <person name="Grimwood J."/>
            <person name="Schmutz J."/>
            <person name="Juenger T."/>
        </authorList>
    </citation>
    <scope>NUCLEOTIDE SEQUENCE [LARGE SCALE GENOMIC DNA]</scope>
    <source>
        <strain evidence="4">cv. HAL2</strain>
    </source>
</reference>
<dbReference type="Pfam" id="PF04578">
    <property type="entry name" value="DUF594"/>
    <property type="match status" value="1"/>
</dbReference>
<dbReference type="OrthoDB" id="1689146at2759"/>
<feature type="transmembrane region" description="Helical" evidence="1">
    <location>
        <begin position="65"/>
        <end position="85"/>
    </location>
</feature>